<protein>
    <submittedName>
        <fullName evidence="2">Uncharacterized protein</fullName>
    </submittedName>
</protein>
<evidence type="ECO:0000256" key="1">
    <source>
        <dbReference type="SAM" id="MobiDB-lite"/>
    </source>
</evidence>
<evidence type="ECO:0000313" key="3">
    <source>
        <dbReference type="Proteomes" id="UP001501251"/>
    </source>
</evidence>
<comment type="caution">
    <text evidence="2">The sequence shown here is derived from an EMBL/GenBank/DDBJ whole genome shotgun (WGS) entry which is preliminary data.</text>
</comment>
<feature type="region of interest" description="Disordered" evidence="1">
    <location>
        <begin position="1"/>
        <end position="53"/>
    </location>
</feature>
<dbReference type="Proteomes" id="UP001501251">
    <property type="component" value="Unassembled WGS sequence"/>
</dbReference>
<dbReference type="EMBL" id="BAABAQ010000001">
    <property type="protein sequence ID" value="GAA4180692.1"/>
    <property type="molecule type" value="Genomic_DNA"/>
</dbReference>
<evidence type="ECO:0000313" key="2">
    <source>
        <dbReference type="EMBL" id="GAA4180692.1"/>
    </source>
</evidence>
<sequence length="66" mass="6827">MLVKHVGRPGGRPGGGTPPQASLRAAGAGIRPETGPASPCVPEARAPCRNRHERDAYFGMSTVSTM</sequence>
<proteinExistence type="predicted"/>
<name>A0ABP8AA63_9ACTN</name>
<reference evidence="3" key="1">
    <citation type="journal article" date="2019" name="Int. J. Syst. Evol. Microbiol.">
        <title>The Global Catalogue of Microorganisms (GCM) 10K type strain sequencing project: providing services to taxonomists for standard genome sequencing and annotation.</title>
        <authorList>
            <consortium name="The Broad Institute Genomics Platform"/>
            <consortium name="The Broad Institute Genome Sequencing Center for Infectious Disease"/>
            <person name="Wu L."/>
            <person name="Ma J."/>
        </authorList>
    </citation>
    <scope>NUCLEOTIDE SEQUENCE [LARGE SCALE GENOMIC DNA]</scope>
    <source>
        <strain evidence="3">JCM 17388</strain>
    </source>
</reference>
<organism evidence="2 3">
    <name type="scientific">Streptosporangium oxazolinicum</name>
    <dbReference type="NCBI Taxonomy" id="909287"/>
    <lineage>
        <taxon>Bacteria</taxon>
        <taxon>Bacillati</taxon>
        <taxon>Actinomycetota</taxon>
        <taxon>Actinomycetes</taxon>
        <taxon>Streptosporangiales</taxon>
        <taxon>Streptosporangiaceae</taxon>
        <taxon>Streptosporangium</taxon>
    </lineage>
</organism>
<accession>A0ABP8AA63</accession>
<gene>
    <name evidence="2" type="ORF">GCM10022252_03930</name>
</gene>
<keyword evidence="3" id="KW-1185">Reference proteome</keyword>
<feature type="compositionally biased region" description="Gly residues" evidence="1">
    <location>
        <begin position="8"/>
        <end position="17"/>
    </location>
</feature>